<dbReference type="EMBL" id="SJTG01000005">
    <property type="protein sequence ID" value="TCI07223.1"/>
    <property type="molecule type" value="Genomic_DNA"/>
</dbReference>
<sequence length="116" mass="12743">MATRSHYYLSVDDLARARGPVPALSFDGAGPDDLAIAVQDAMRTPALFERWRALQDEPDEVDPGLAVTDPAATVSARVDDLRIAVDLVTDLPMSIVRHRLNLLIGPAWQLRDLRQA</sequence>
<dbReference type="AlphaFoldDB" id="A0A4R0YGB8"/>
<name>A0A4R0YGB8_9GAMM</name>
<protein>
    <submittedName>
        <fullName evidence="1">Uncharacterized protein</fullName>
    </submittedName>
</protein>
<comment type="caution">
    <text evidence="1">The sequence shown here is derived from an EMBL/GenBank/DDBJ whole genome shotgun (WGS) entry which is preliminary data.</text>
</comment>
<accession>A0A4R0YGB8</accession>
<reference evidence="1 2" key="1">
    <citation type="submission" date="2019-02" db="EMBL/GenBank/DDBJ databases">
        <title>Dyella amyloliquefaciens sp. nov., isolated from forest soil.</title>
        <authorList>
            <person name="Gao Z.-H."/>
            <person name="Qiu L.-H."/>
        </authorList>
    </citation>
    <scope>NUCLEOTIDE SEQUENCE [LARGE SCALE GENOMIC DNA]</scope>
    <source>
        <strain evidence="1 2">KACC 12747</strain>
    </source>
</reference>
<dbReference type="Proteomes" id="UP000291822">
    <property type="component" value="Unassembled WGS sequence"/>
</dbReference>
<evidence type="ECO:0000313" key="1">
    <source>
        <dbReference type="EMBL" id="TCI07223.1"/>
    </source>
</evidence>
<keyword evidence="2" id="KW-1185">Reference proteome</keyword>
<evidence type="ECO:0000313" key="2">
    <source>
        <dbReference type="Proteomes" id="UP000291822"/>
    </source>
</evidence>
<gene>
    <name evidence="1" type="ORF">EZM97_31985</name>
</gene>
<proteinExistence type="predicted"/>
<organism evidence="1 2">
    <name type="scientific">Dyella soli</name>
    <dbReference type="NCBI Taxonomy" id="522319"/>
    <lineage>
        <taxon>Bacteria</taxon>
        <taxon>Pseudomonadati</taxon>
        <taxon>Pseudomonadota</taxon>
        <taxon>Gammaproteobacteria</taxon>
        <taxon>Lysobacterales</taxon>
        <taxon>Rhodanobacteraceae</taxon>
        <taxon>Dyella</taxon>
    </lineage>
</organism>